<feature type="region of interest" description="Disordered" evidence="2">
    <location>
        <begin position="7"/>
        <end position="27"/>
    </location>
</feature>
<organism evidence="3">
    <name type="scientific">Eremomyces bilateralis CBS 781.70</name>
    <dbReference type="NCBI Taxonomy" id="1392243"/>
    <lineage>
        <taxon>Eukaryota</taxon>
        <taxon>Fungi</taxon>
        <taxon>Dikarya</taxon>
        <taxon>Ascomycota</taxon>
        <taxon>Pezizomycotina</taxon>
        <taxon>Dothideomycetes</taxon>
        <taxon>Dothideomycetes incertae sedis</taxon>
        <taxon>Eremomycetales</taxon>
        <taxon>Eremomycetaceae</taxon>
        <taxon>Eremomyces</taxon>
    </lineage>
</organism>
<evidence type="ECO:0000313" key="3">
    <source>
        <dbReference type="EMBL" id="KAF1807862.1"/>
    </source>
</evidence>
<feature type="non-terminal residue" evidence="3">
    <location>
        <position position="1"/>
    </location>
</feature>
<dbReference type="SUPFAM" id="SSF48403">
    <property type="entry name" value="Ankyrin repeat"/>
    <property type="match status" value="1"/>
</dbReference>
<keyword evidence="4" id="KW-1185">Reference proteome</keyword>
<dbReference type="Pfam" id="PF13637">
    <property type="entry name" value="Ank_4"/>
    <property type="match status" value="1"/>
</dbReference>
<keyword evidence="1" id="KW-0040">ANK repeat</keyword>
<dbReference type="GeneID" id="54416005"/>
<reference evidence="5" key="3">
    <citation type="submission" date="2025-04" db="UniProtKB">
        <authorList>
            <consortium name="RefSeq"/>
        </authorList>
    </citation>
    <scope>IDENTIFICATION</scope>
    <source>
        <strain evidence="5">CBS 781.70</strain>
    </source>
</reference>
<evidence type="ECO:0000256" key="1">
    <source>
        <dbReference type="PROSITE-ProRule" id="PRU00023"/>
    </source>
</evidence>
<accession>A0A6G1FQD2</accession>
<dbReference type="PANTHER" id="PTHR22677">
    <property type="entry name" value="ANKYRIN REPEAT DOMAIN-CONTAINING PROTEIN 60"/>
    <property type="match status" value="1"/>
</dbReference>
<dbReference type="RefSeq" id="XP_033529493.1">
    <property type="nucleotide sequence ID" value="XM_033675435.1"/>
</dbReference>
<reference evidence="3 5" key="1">
    <citation type="submission" date="2020-01" db="EMBL/GenBank/DDBJ databases">
        <authorList>
            <consortium name="DOE Joint Genome Institute"/>
            <person name="Haridas S."/>
            <person name="Albert R."/>
            <person name="Binder M."/>
            <person name="Bloem J."/>
            <person name="Labutti K."/>
            <person name="Salamov A."/>
            <person name="Andreopoulos B."/>
            <person name="Baker S.E."/>
            <person name="Barry K."/>
            <person name="Bills G."/>
            <person name="Bluhm B.H."/>
            <person name="Cannon C."/>
            <person name="Castanera R."/>
            <person name="Culley D.E."/>
            <person name="Daum C."/>
            <person name="Ezra D."/>
            <person name="Gonzalez J.B."/>
            <person name="Henrissat B."/>
            <person name="Kuo A."/>
            <person name="Liang C."/>
            <person name="Lipzen A."/>
            <person name="Lutzoni F."/>
            <person name="Magnuson J."/>
            <person name="Mondo S."/>
            <person name="Nolan M."/>
            <person name="Ohm R."/>
            <person name="Pangilinan J."/>
            <person name="Park H.-J."/>
            <person name="Ramirez L."/>
            <person name="Alfaro M."/>
            <person name="Sun H."/>
            <person name="Tritt A."/>
            <person name="Yoshinaga Y."/>
            <person name="Zwiers L.-H."/>
            <person name="Turgeon B.G."/>
            <person name="Goodwin S.B."/>
            <person name="Spatafora J.W."/>
            <person name="Crous P.W."/>
            <person name="Grigoriev I.V."/>
        </authorList>
    </citation>
    <scope>NUCLEOTIDE SEQUENCE</scope>
    <source>
        <strain evidence="3 5">CBS 781.70</strain>
    </source>
</reference>
<dbReference type="PROSITE" id="PS50297">
    <property type="entry name" value="ANK_REP_REGION"/>
    <property type="match status" value="2"/>
</dbReference>
<dbReference type="AlphaFoldDB" id="A0A6G1FQD2"/>
<name>A0A6G1FQD2_9PEZI</name>
<dbReference type="PANTHER" id="PTHR22677:SF4">
    <property type="entry name" value="USHER SYNDROME TYPE-1G PROTEIN-LIKE PROTEIN"/>
    <property type="match status" value="1"/>
</dbReference>
<dbReference type="OrthoDB" id="539213at2759"/>
<dbReference type="Proteomes" id="UP000504638">
    <property type="component" value="Unplaced"/>
</dbReference>
<feature type="repeat" description="ANK" evidence="1">
    <location>
        <begin position="51"/>
        <end position="76"/>
    </location>
</feature>
<feature type="compositionally biased region" description="Basic and acidic residues" evidence="2">
    <location>
        <begin position="7"/>
        <end position="18"/>
    </location>
</feature>
<dbReference type="PROSITE" id="PS50088">
    <property type="entry name" value="ANK_REPEAT"/>
    <property type="match status" value="2"/>
</dbReference>
<sequence>VDRLLEHDAVDASSRTEDGETPLHIAASGGHDTVVDRLLKRGIDVNSKDQRGQTPLHKAAAVGDEGVVQLLLKQASIDFDLKDNDGRTPLALAVRFRPEVVKLLLKLDDVHIDSRD</sequence>
<protein>
    <submittedName>
        <fullName evidence="3 5">Ankyrin</fullName>
    </submittedName>
</protein>
<dbReference type="SMART" id="SM00248">
    <property type="entry name" value="ANK"/>
    <property type="match status" value="3"/>
</dbReference>
<feature type="repeat" description="ANK" evidence="1">
    <location>
        <begin position="18"/>
        <end position="50"/>
    </location>
</feature>
<reference evidence="5" key="2">
    <citation type="submission" date="2020-04" db="EMBL/GenBank/DDBJ databases">
        <authorList>
            <consortium name="NCBI Genome Project"/>
        </authorList>
    </citation>
    <scope>NUCLEOTIDE SEQUENCE</scope>
    <source>
        <strain evidence="5">CBS 781.70</strain>
    </source>
</reference>
<dbReference type="InterPro" id="IPR039323">
    <property type="entry name" value="ANKRD_45/46/60"/>
</dbReference>
<dbReference type="InterPro" id="IPR002110">
    <property type="entry name" value="Ankyrin_rpt"/>
</dbReference>
<dbReference type="Gene3D" id="1.25.40.20">
    <property type="entry name" value="Ankyrin repeat-containing domain"/>
    <property type="match status" value="1"/>
</dbReference>
<feature type="non-terminal residue" evidence="3">
    <location>
        <position position="116"/>
    </location>
</feature>
<dbReference type="Pfam" id="PF12796">
    <property type="entry name" value="Ank_2"/>
    <property type="match status" value="1"/>
</dbReference>
<evidence type="ECO:0000313" key="4">
    <source>
        <dbReference type="Proteomes" id="UP000504638"/>
    </source>
</evidence>
<gene>
    <name evidence="3 5" type="ORF">P152DRAFT_366850</name>
</gene>
<evidence type="ECO:0000256" key="2">
    <source>
        <dbReference type="SAM" id="MobiDB-lite"/>
    </source>
</evidence>
<proteinExistence type="predicted"/>
<evidence type="ECO:0000313" key="5">
    <source>
        <dbReference type="RefSeq" id="XP_033529493.1"/>
    </source>
</evidence>
<dbReference type="EMBL" id="ML975209">
    <property type="protein sequence ID" value="KAF1807862.1"/>
    <property type="molecule type" value="Genomic_DNA"/>
</dbReference>
<dbReference type="InterPro" id="IPR036770">
    <property type="entry name" value="Ankyrin_rpt-contain_sf"/>
</dbReference>